<protein>
    <submittedName>
        <fullName evidence="3">Uncharacterized protein</fullName>
    </submittedName>
</protein>
<organism evidence="3 4">
    <name type="scientific">Hondaea fermentalgiana</name>
    <dbReference type="NCBI Taxonomy" id="2315210"/>
    <lineage>
        <taxon>Eukaryota</taxon>
        <taxon>Sar</taxon>
        <taxon>Stramenopiles</taxon>
        <taxon>Bigyra</taxon>
        <taxon>Labyrinthulomycetes</taxon>
        <taxon>Thraustochytrida</taxon>
        <taxon>Thraustochytriidae</taxon>
        <taxon>Hondaea</taxon>
    </lineage>
</organism>
<evidence type="ECO:0000313" key="4">
    <source>
        <dbReference type="Proteomes" id="UP000241890"/>
    </source>
</evidence>
<feature type="compositionally biased region" description="Polar residues" evidence="1">
    <location>
        <begin position="708"/>
        <end position="717"/>
    </location>
</feature>
<proteinExistence type="predicted"/>
<feature type="chain" id="PRO_5015332221" evidence="2">
    <location>
        <begin position="26"/>
        <end position="876"/>
    </location>
</feature>
<gene>
    <name evidence="3" type="ORF">FCC1311_048932</name>
</gene>
<evidence type="ECO:0000256" key="1">
    <source>
        <dbReference type="SAM" id="MobiDB-lite"/>
    </source>
</evidence>
<dbReference type="EMBL" id="BEYU01000046">
    <property type="protein sequence ID" value="GBG28672.1"/>
    <property type="molecule type" value="Genomic_DNA"/>
</dbReference>
<reference evidence="3 4" key="1">
    <citation type="submission" date="2017-12" db="EMBL/GenBank/DDBJ databases">
        <title>Sequencing, de novo assembly and annotation of complete genome of a new Thraustochytrid species, strain FCC1311.</title>
        <authorList>
            <person name="Sedici K."/>
            <person name="Godart F."/>
            <person name="Aiese Cigliano R."/>
            <person name="Sanseverino W."/>
            <person name="Barakat M."/>
            <person name="Ortet P."/>
            <person name="Marechal E."/>
            <person name="Cagnac O."/>
            <person name="Amato A."/>
        </authorList>
    </citation>
    <scope>NUCLEOTIDE SEQUENCE [LARGE SCALE GENOMIC DNA]</scope>
</reference>
<keyword evidence="4" id="KW-1185">Reference proteome</keyword>
<feature type="signal peptide" evidence="2">
    <location>
        <begin position="1"/>
        <end position="25"/>
    </location>
</feature>
<name>A0A2R5GCI4_9STRA</name>
<feature type="region of interest" description="Disordered" evidence="1">
    <location>
        <begin position="698"/>
        <end position="717"/>
    </location>
</feature>
<comment type="caution">
    <text evidence="3">The sequence shown here is derived from an EMBL/GenBank/DDBJ whole genome shotgun (WGS) entry which is preliminary data.</text>
</comment>
<accession>A0A2R5GCI4</accession>
<keyword evidence="2" id="KW-0732">Signal</keyword>
<evidence type="ECO:0000256" key="2">
    <source>
        <dbReference type="SAM" id="SignalP"/>
    </source>
</evidence>
<dbReference type="Proteomes" id="UP000241890">
    <property type="component" value="Unassembled WGS sequence"/>
</dbReference>
<evidence type="ECO:0000313" key="3">
    <source>
        <dbReference type="EMBL" id="GBG28672.1"/>
    </source>
</evidence>
<sequence>MRDACTRSVATACAVALAAIVLVNAQSTLEECNSLLSASDCLADEYCAWTLELDTDTYVQTCTTCQSLATSQARCLANCEYYDADEAYCGPRPPTPAPTLAPVKTITPYTATQGSLVLEMDNTLLTSNMKTSIETALAEAVGAETVLVGDVEGDNCGAAPLCGDDPAMISSVANWSAAVALPELANCCPAQDTARTEDCQSAVDLSAAACRSVGLLEAFCENTDDDNDRCLAIRQPELMNASLAIIVGVQSTGLEEPCCNQCTCYGDPNCVSFNDDIGSWRLCDGRDTDDLCEITKSACLQRTDHAGQPCVWKPKSWDAFWKDGSKCQIDADSPESWLTMYEADDFRFAVSQGERGVIRSVNMTTADGFFYMSADACIDGSSLEDTWTWSGGAMSDAPSYAQAWSRIDQETFDVLWYVRDGNTGIFSVIRCTGTVNPNNKNKYGNYRLNIETLVEPDDFSSRSDLGGFCYTGVMVDSADTFAVAAHEEHLAIEAVCQDIQIPWSEAEALEYGRLFCGPGLSATSLNQCFKSFCNGYSFPNADADECYQLFEDRELAEGFCLVTSALDSQRQKCVTTIAEFGYEQVIEDYFTSLDSEDSEDCIASAADLPVSLSTCQQGITLQYQNDDGDWVDYLAIPDTVKLCDNQVQVLATTDVLLFTSALRFTQCSVSASCSTTDQCQVVAGIDLRFEFSVTQLQPTVEPTPKPTQSPQATLEPTSANPVAFDDGHFWLGNSHAGADAFAYSQSCFFAYAQPYGVSNKFSHKLSFGFSDIFTNTQPYGVSNSFSHKLSFGFSDTIPDCVSDFVSIIVSDGVANNVPHRGNGFSDFGTNRMDGEPYCGANRADSLPNNCAAYAKANVVAYAKPSRRDASAINRPL</sequence>
<dbReference type="InParanoid" id="A0A2R5GCI4"/>
<dbReference type="AlphaFoldDB" id="A0A2R5GCI4"/>